<organism evidence="1 2">
    <name type="scientific">Volucribacter psittacicida</name>
    <dbReference type="NCBI Taxonomy" id="203482"/>
    <lineage>
        <taxon>Bacteria</taxon>
        <taxon>Pseudomonadati</taxon>
        <taxon>Pseudomonadota</taxon>
        <taxon>Gammaproteobacteria</taxon>
        <taxon>Pasteurellales</taxon>
        <taxon>Pasteurellaceae</taxon>
        <taxon>Volucribacter</taxon>
    </lineage>
</organism>
<sequence length="63" mass="7488">MIKKTRRHSSSPWAYDSDHDYYASITPTDSEEDIDDDCEGDVYHCIYESYDCEYWQSQCYGRG</sequence>
<dbReference type="Proteomes" id="UP000294702">
    <property type="component" value="Unassembled WGS sequence"/>
</dbReference>
<reference evidence="1 2" key="1">
    <citation type="submission" date="2019-03" db="EMBL/GenBank/DDBJ databases">
        <title>Genomic Encyclopedia of Type Strains, Phase IV (KMG-IV): sequencing the most valuable type-strain genomes for metagenomic binning, comparative biology and taxonomic classification.</title>
        <authorList>
            <person name="Goeker M."/>
        </authorList>
    </citation>
    <scope>NUCLEOTIDE SEQUENCE [LARGE SCALE GENOMIC DNA]</scope>
    <source>
        <strain evidence="1 2">DSM 15534</strain>
    </source>
</reference>
<gene>
    <name evidence="1" type="ORF">EV694_1735</name>
</gene>
<name>A0A4R1FNP9_9PAST</name>
<dbReference type="AlphaFoldDB" id="A0A4R1FNP9"/>
<comment type="caution">
    <text evidence="1">The sequence shown here is derived from an EMBL/GenBank/DDBJ whole genome shotgun (WGS) entry which is preliminary data.</text>
</comment>
<dbReference type="EMBL" id="SMFT01000004">
    <property type="protein sequence ID" value="TCJ96183.1"/>
    <property type="molecule type" value="Genomic_DNA"/>
</dbReference>
<evidence type="ECO:0000313" key="1">
    <source>
        <dbReference type="EMBL" id="TCJ96183.1"/>
    </source>
</evidence>
<proteinExistence type="predicted"/>
<protein>
    <submittedName>
        <fullName evidence="1">Uncharacterized protein</fullName>
    </submittedName>
</protein>
<accession>A0A4R1FNP9</accession>
<keyword evidence="2" id="KW-1185">Reference proteome</keyword>
<evidence type="ECO:0000313" key="2">
    <source>
        <dbReference type="Proteomes" id="UP000294702"/>
    </source>
</evidence>